<evidence type="ECO:0000313" key="3">
    <source>
        <dbReference type="EMBL" id="EEG10397.1"/>
    </source>
</evidence>
<evidence type="ECO:0000256" key="1">
    <source>
        <dbReference type="SAM" id="Phobius"/>
    </source>
</evidence>
<feature type="transmembrane region" description="Helical" evidence="1">
    <location>
        <begin position="356"/>
        <end position="376"/>
    </location>
</feature>
<dbReference type="Pfam" id="PF01970">
    <property type="entry name" value="TctA"/>
    <property type="match status" value="1"/>
</dbReference>
<reference evidence="3 4" key="1">
    <citation type="submission" date="2009-02" db="EMBL/GenBank/DDBJ databases">
        <title>Sequencing of the draft genome and assembly of Lutiella nitroferrum 2002.</title>
        <authorList>
            <consortium name="US DOE Joint Genome Institute (JGI-PGF)"/>
            <person name="Lucas S."/>
            <person name="Copeland A."/>
            <person name="Lapidus A."/>
            <person name="Glavina del Rio T."/>
            <person name="Tice H."/>
            <person name="Bruce D."/>
            <person name="Goodwin L."/>
            <person name="Pitluck S."/>
            <person name="Larimer F."/>
            <person name="Land M.L."/>
            <person name="Hauser L."/>
            <person name="Coates J.D."/>
        </authorList>
    </citation>
    <scope>NUCLEOTIDE SEQUENCE [LARGE SCALE GENOMIC DNA]</scope>
    <source>
        <strain evidence="3 4">2002</strain>
    </source>
</reference>
<keyword evidence="1" id="KW-0472">Membrane</keyword>
<keyword evidence="4" id="KW-1185">Reference proteome</keyword>
<dbReference type="PANTHER" id="PTHR35342:SF5">
    <property type="entry name" value="TRICARBOXYLIC TRANSPORT PROTEIN"/>
    <property type="match status" value="1"/>
</dbReference>
<accession>B9YZ44</accession>
<name>B9YZ44_9NEIS</name>
<dbReference type="RefSeq" id="WP_008952399.1">
    <property type="nucleotide sequence ID" value="NZ_ACIS01000001.1"/>
</dbReference>
<organism evidence="3 4">
    <name type="scientific">Pseudogulbenkiania ferrooxidans 2002</name>
    <dbReference type="NCBI Taxonomy" id="279714"/>
    <lineage>
        <taxon>Bacteria</taxon>
        <taxon>Pseudomonadati</taxon>
        <taxon>Pseudomonadota</taxon>
        <taxon>Betaproteobacteria</taxon>
        <taxon>Neisseriales</taxon>
        <taxon>Chromobacteriaceae</taxon>
        <taxon>Pseudogulbenkiania</taxon>
    </lineage>
</organism>
<keyword evidence="1" id="KW-1133">Transmembrane helix</keyword>
<sequence>MDTLGFLGQGFAVAMKPGNLLVALIGSFIGTIVGMLPGLGPINGVAILLPLAFALKLPPETALILLAAVYMGCEYGGRISSILLNVPGDAGAIMTAMDGNPMAKQGKAGVALSISAWSSFVGSVVAIVGLVLFAPLLAGWSLAFGPAEYFALMIFAIACLGGMVGDKPVKTILAALIGLFMATVGVDANSGVYRFTFDDIHLADGIQFIVVVIGFFSVSEILLMLEQTHTGETVIKQTGRMMFNLREMVETWWCTLYSSVIGFVIGVLPGAGATIASAVTYMTAKRLHDKEGTFGNGDIRGVAAPEAANNASACGSFVPMLTLGVPGSGTTAVMMGALTLYNITPGPMLFTQQPDIVWGLIASLFVGNILLLIMNIPLVGVFTRMLSVPLFLLVPGIAAISTVGVYAVHSTTFDLVMMALLGVFGYLLRKMSFPMSALILGFVLGEMLEQNLRRALSISNGDLHILWESPISLGLWLMAGAMLVVPPLLRLRRRRKSAQAIAVSTV</sequence>
<feature type="transmembrane region" description="Helical" evidence="1">
    <location>
        <begin position="149"/>
        <end position="165"/>
    </location>
</feature>
<feature type="transmembrane region" description="Helical" evidence="1">
    <location>
        <begin position="465"/>
        <end position="489"/>
    </location>
</feature>
<feature type="transmembrane region" description="Helical" evidence="1">
    <location>
        <begin position="388"/>
        <end position="408"/>
    </location>
</feature>
<feature type="transmembrane region" description="Helical" evidence="1">
    <location>
        <begin position="205"/>
        <end position="225"/>
    </location>
</feature>
<feature type="transmembrane region" description="Helical" evidence="1">
    <location>
        <begin position="325"/>
        <end position="344"/>
    </location>
</feature>
<proteinExistence type="predicted"/>
<keyword evidence="1" id="KW-0812">Transmembrane</keyword>
<protein>
    <recommendedName>
        <fullName evidence="2">DUF112 domain-containing protein</fullName>
    </recommendedName>
</protein>
<feature type="transmembrane region" description="Helical" evidence="1">
    <location>
        <begin position="172"/>
        <end position="193"/>
    </location>
</feature>
<dbReference type="eggNOG" id="COG3333">
    <property type="taxonomic scope" value="Bacteria"/>
</dbReference>
<feature type="transmembrane region" description="Helical" evidence="1">
    <location>
        <begin position="251"/>
        <end position="279"/>
    </location>
</feature>
<dbReference type="InterPro" id="IPR002823">
    <property type="entry name" value="DUF112_TM"/>
</dbReference>
<dbReference type="EMBL" id="ACIS01000001">
    <property type="protein sequence ID" value="EEG10397.1"/>
    <property type="molecule type" value="Genomic_DNA"/>
</dbReference>
<feature type="transmembrane region" description="Helical" evidence="1">
    <location>
        <begin position="45"/>
        <end position="70"/>
    </location>
</feature>
<comment type="caution">
    <text evidence="3">The sequence shown here is derived from an EMBL/GenBank/DDBJ whole genome shotgun (WGS) entry which is preliminary data.</text>
</comment>
<dbReference type="Proteomes" id="UP000003165">
    <property type="component" value="Unassembled WGS sequence"/>
</dbReference>
<feature type="domain" description="DUF112" evidence="2">
    <location>
        <begin position="20"/>
        <end position="440"/>
    </location>
</feature>
<evidence type="ECO:0000259" key="2">
    <source>
        <dbReference type="Pfam" id="PF01970"/>
    </source>
</evidence>
<evidence type="ECO:0000313" key="4">
    <source>
        <dbReference type="Proteomes" id="UP000003165"/>
    </source>
</evidence>
<dbReference type="AlphaFoldDB" id="B9YZ44"/>
<gene>
    <name evidence="3" type="ORF">FuraDRAFT_0379</name>
</gene>
<feature type="transmembrane region" description="Helical" evidence="1">
    <location>
        <begin position="110"/>
        <end position="137"/>
    </location>
</feature>
<feature type="transmembrane region" description="Helical" evidence="1">
    <location>
        <begin position="415"/>
        <end position="445"/>
    </location>
</feature>
<dbReference type="PANTHER" id="PTHR35342">
    <property type="entry name" value="TRICARBOXYLIC TRANSPORT PROTEIN"/>
    <property type="match status" value="1"/>
</dbReference>
<feature type="transmembrane region" description="Helical" evidence="1">
    <location>
        <begin position="20"/>
        <end position="39"/>
    </location>
</feature>